<feature type="transmembrane region" description="Helical" evidence="1">
    <location>
        <begin position="145"/>
        <end position="167"/>
    </location>
</feature>
<gene>
    <name evidence="2" type="ORF">NW766_012807</name>
</gene>
<proteinExistence type="predicted"/>
<keyword evidence="1" id="KW-1133">Transmembrane helix</keyword>
<keyword evidence="1" id="KW-0472">Membrane</keyword>
<dbReference type="AlphaFoldDB" id="A0A9W8PD80"/>
<dbReference type="PANTHER" id="PTHR35394">
    <property type="entry name" value="DUF3176 DOMAIN-CONTAINING PROTEIN"/>
    <property type="match status" value="1"/>
</dbReference>
<evidence type="ECO:0000313" key="2">
    <source>
        <dbReference type="EMBL" id="KAJ4002681.1"/>
    </source>
</evidence>
<evidence type="ECO:0000256" key="1">
    <source>
        <dbReference type="SAM" id="Phobius"/>
    </source>
</evidence>
<dbReference type="OrthoDB" id="5376804at2759"/>
<dbReference type="EMBL" id="JAPDHF010000031">
    <property type="protein sequence ID" value="KAJ4002681.1"/>
    <property type="molecule type" value="Genomic_DNA"/>
</dbReference>
<name>A0A9W8PD80_9HYPO</name>
<keyword evidence="3" id="KW-1185">Reference proteome</keyword>
<dbReference type="PANTHER" id="PTHR35394:SF5">
    <property type="entry name" value="DUF3176 DOMAIN-CONTAINING PROTEIN"/>
    <property type="match status" value="1"/>
</dbReference>
<protein>
    <submittedName>
        <fullName evidence="2">Uncharacterized protein</fullName>
    </submittedName>
</protein>
<keyword evidence="1" id="KW-0812">Transmembrane</keyword>
<comment type="caution">
    <text evidence="2">The sequence shown here is derived from an EMBL/GenBank/DDBJ whole genome shotgun (WGS) entry which is preliminary data.</text>
</comment>
<dbReference type="Proteomes" id="UP001152130">
    <property type="component" value="Unassembled WGS sequence"/>
</dbReference>
<evidence type="ECO:0000313" key="3">
    <source>
        <dbReference type="Proteomes" id="UP001152130"/>
    </source>
</evidence>
<reference evidence="2" key="1">
    <citation type="submission" date="2022-10" db="EMBL/GenBank/DDBJ databases">
        <title>Fusarium specimens isolated from Avocado Roots.</title>
        <authorList>
            <person name="Stajich J."/>
            <person name="Roper C."/>
            <person name="Heimlech-Rivalta G."/>
        </authorList>
    </citation>
    <scope>NUCLEOTIDE SEQUENCE</scope>
    <source>
        <strain evidence="2">CF00143</strain>
    </source>
</reference>
<sequence>MECNISYVAYEYTNATVSGNSFSFGKTRMVDLKWDVDYDKDHPLDLRPLISTSTKDDIPTLYSNPMDEAALADFIGSETFRLEYIKGDRGYVPHGLSAMLGGEVNISQRFDNMASSMTEYLRSGPNTQLAKGNQIEPQNYVVVNWYWLIGPAILELAALIFAICTIVSNARKHKVPLWKSSALVLLTCQHDEDEGLIRGTTETVAELEQRAKSSRAKLE</sequence>
<organism evidence="2 3">
    <name type="scientific">Fusarium irregulare</name>
    <dbReference type="NCBI Taxonomy" id="2494466"/>
    <lineage>
        <taxon>Eukaryota</taxon>
        <taxon>Fungi</taxon>
        <taxon>Dikarya</taxon>
        <taxon>Ascomycota</taxon>
        <taxon>Pezizomycotina</taxon>
        <taxon>Sordariomycetes</taxon>
        <taxon>Hypocreomycetidae</taxon>
        <taxon>Hypocreales</taxon>
        <taxon>Nectriaceae</taxon>
        <taxon>Fusarium</taxon>
        <taxon>Fusarium incarnatum-equiseti species complex</taxon>
    </lineage>
</organism>
<accession>A0A9W8PD80</accession>